<dbReference type="AlphaFoldDB" id="A0A4R4A872"/>
<dbReference type="Pfam" id="PF07238">
    <property type="entry name" value="PilZ"/>
    <property type="match status" value="1"/>
</dbReference>
<dbReference type="InterPro" id="IPR009875">
    <property type="entry name" value="PilZ_domain"/>
</dbReference>
<protein>
    <submittedName>
        <fullName evidence="2">PilZ domain-containing protein</fullName>
    </submittedName>
</protein>
<evidence type="ECO:0000313" key="2">
    <source>
        <dbReference type="EMBL" id="TCW35068.1"/>
    </source>
</evidence>
<dbReference type="RefSeq" id="WP_123140389.1">
    <property type="nucleotide sequence ID" value="NZ_NRRH01000037.1"/>
</dbReference>
<accession>A0A4R4A872</accession>
<proteinExistence type="predicted"/>
<sequence length="123" mass="14147">MYANRDDAERRRYERREWTGEARLIPLSGERIERRQHIYHVNGHDIGEGGMCISAGERFAIRSRLLLEMALEDTIEPLQVTGSVVWVEAGHDAQRWMIGIAFCAPPAYPPRIDRHTTAETHAH</sequence>
<reference evidence="2 3" key="1">
    <citation type="submission" date="2019-03" db="EMBL/GenBank/DDBJ databases">
        <title>Genomic Encyclopedia of Type Strains, Phase IV (KMG-IV): sequencing the most valuable type-strain genomes for metagenomic binning, comparative biology and taxonomic classification.</title>
        <authorList>
            <person name="Goeker M."/>
        </authorList>
    </citation>
    <scope>NUCLEOTIDE SEQUENCE [LARGE SCALE GENOMIC DNA]</scope>
    <source>
        <strain evidence="2 3">DSM 203</strain>
    </source>
</reference>
<organism evidence="2 3">
    <name type="scientific">Marichromatium gracile</name>
    <name type="common">Chromatium gracile</name>
    <dbReference type="NCBI Taxonomy" id="1048"/>
    <lineage>
        <taxon>Bacteria</taxon>
        <taxon>Pseudomonadati</taxon>
        <taxon>Pseudomonadota</taxon>
        <taxon>Gammaproteobacteria</taxon>
        <taxon>Chromatiales</taxon>
        <taxon>Chromatiaceae</taxon>
        <taxon>Marichromatium</taxon>
    </lineage>
</organism>
<dbReference type="Gene3D" id="2.40.10.220">
    <property type="entry name" value="predicted glycosyltransferase like domains"/>
    <property type="match status" value="1"/>
</dbReference>
<gene>
    <name evidence="2" type="ORF">EDC29_1077</name>
</gene>
<evidence type="ECO:0000259" key="1">
    <source>
        <dbReference type="Pfam" id="PF07238"/>
    </source>
</evidence>
<dbReference type="Proteomes" id="UP000295247">
    <property type="component" value="Unassembled WGS sequence"/>
</dbReference>
<feature type="domain" description="PilZ" evidence="1">
    <location>
        <begin position="9"/>
        <end position="102"/>
    </location>
</feature>
<dbReference type="GO" id="GO:0035438">
    <property type="term" value="F:cyclic-di-GMP binding"/>
    <property type="evidence" value="ECO:0007669"/>
    <property type="project" value="InterPro"/>
</dbReference>
<name>A0A4R4A872_MARGR</name>
<dbReference type="SUPFAM" id="SSF141371">
    <property type="entry name" value="PilZ domain-like"/>
    <property type="match status" value="1"/>
</dbReference>
<dbReference type="EMBL" id="SMDC01000007">
    <property type="protein sequence ID" value="TCW35068.1"/>
    <property type="molecule type" value="Genomic_DNA"/>
</dbReference>
<evidence type="ECO:0000313" key="3">
    <source>
        <dbReference type="Proteomes" id="UP000295247"/>
    </source>
</evidence>
<comment type="caution">
    <text evidence="2">The sequence shown here is derived from an EMBL/GenBank/DDBJ whole genome shotgun (WGS) entry which is preliminary data.</text>
</comment>